<dbReference type="EMBL" id="OC001125">
    <property type="protein sequence ID" value="CAD7259179.1"/>
    <property type="molecule type" value="Genomic_DNA"/>
</dbReference>
<proteinExistence type="predicted"/>
<evidence type="ECO:0000313" key="1">
    <source>
        <dbReference type="EMBL" id="CAD7259179.1"/>
    </source>
</evidence>
<reference evidence="1" key="1">
    <citation type="submission" date="2020-11" db="EMBL/GenBank/DDBJ databases">
        <authorList>
            <person name="Tran Van P."/>
        </authorList>
    </citation>
    <scope>NUCLEOTIDE SEQUENCE</scope>
</reference>
<organism evidence="1">
    <name type="scientific">Timema shepardi</name>
    <name type="common">Walking stick</name>
    <dbReference type="NCBI Taxonomy" id="629360"/>
    <lineage>
        <taxon>Eukaryota</taxon>
        <taxon>Metazoa</taxon>
        <taxon>Ecdysozoa</taxon>
        <taxon>Arthropoda</taxon>
        <taxon>Hexapoda</taxon>
        <taxon>Insecta</taxon>
        <taxon>Pterygota</taxon>
        <taxon>Neoptera</taxon>
        <taxon>Polyneoptera</taxon>
        <taxon>Phasmatodea</taxon>
        <taxon>Timematodea</taxon>
        <taxon>Timematoidea</taxon>
        <taxon>Timematidae</taxon>
        <taxon>Timema</taxon>
    </lineage>
</organism>
<sequence>MWRIVTQNSASKARYVACDVGRPGNDAHMYIDWETYAVMGIKAMKSFSRPRVSPCLEPPFLPPYPVVGSDSIFYLSSKVVQALNISVPSLYNILDPAKVTLLLRGVLQIAGRWGIKSRLLQFLVSGVRETRRGKNDSKLTSACFFGPIAEVYSFKPGDVDYLGIINSPYTLLHLLLSAATEVVMYNLRAITWSGRQKTMQVRATSAIWPLRTRQTAKNGLRPYQLFRADTASESKPLSANRQRHSSLVWWTLLYVGVRSTPLENETSTASIGLLRTPDGSVDCCEGSLSRTVCVRSLRPIALIGLVGGVVEGGRQIGLNGTIKGLNQDSLGLVIIYRTTVLWSRDAIPDWDSNPDLPVIGILIQHERDALYYAATEAGIPLHFIE</sequence>
<gene>
    <name evidence="1" type="ORF">TSIB3V08_LOCUS3388</name>
</gene>
<accession>A0A7R9FXR4</accession>
<protein>
    <submittedName>
        <fullName evidence="1">Uncharacterized protein</fullName>
    </submittedName>
</protein>
<dbReference type="AlphaFoldDB" id="A0A7R9FXR4"/>
<name>A0A7R9FXR4_TIMSH</name>